<organism evidence="2">
    <name type="scientific">uncultured Thermomicrobiales bacterium</name>
    <dbReference type="NCBI Taxonomy" id="1645740"/>
    <lineage>
        <taxon>Bacteria</taxon>
        <taxon>Pseudomonadati</taxon>
        <taxon>Thermomicrobiota</taxon>
        <taxon>Thermomicrobia</taxon>
        <taxon>Thermomicrobiales</taxon>
        <taxon>environmental samples</taxon>
    </lineage>
</organism>
<name>A0A6J4VMI1_9BACT</name>
<protein>
    <submittedName>
        <fullName evidence="2">Uncharacterized protein</fullName>
    </submittedName>
</protein>
<sequence length="85" mass="8456">MDVGARDDAGPEAGGDAGQAVGQGAVVGMVVAGQLDPEVVAEEVPQPGRRPPGRLVVARQERGGECAAAAARQADEPGGVRGQWA</sequence>
<evidence type="ECO:0000313" key="2">
    <source>
        <dbReference type="EMBL" id="CAA9583316.1"/>
    </source>
</evidence>
<proteinExistence type="predicted"/>
<dbReference type="EMBL" id="CADCWM010000875">
    <property type="protein sequence ID" value="CAA9583316.1"/>
    <property type="molecule type" value="Genomic_DNA"/>
</dbReference>
<dbReference type="AlphaFoldDB" id="A0A6J4VMI1"/>
<accession>A0A6J4VMI1</accession>
<reference evidence="2" key="1">
    <citation type="submission" date="2020-02" db="EMBL/GenBank/DDBJ databases">
        <authorList>
            <person name="Meier V. D."/>
        </authorList>
    </citation>
    <scope>NUCLEOTIDE SEQUENCE</scope>
    <source>
        <strain evidence="2">AVDCRST_MAG88</strain>
    </source>
</reference>
<feature type="region of interest" description="Disordered" evidence="1">
    <location>
        <begin position="1"/>
        <end position="20"/>
    </location>
</feature>
<gene>
    <name evidence="2" type="ORF">AVDCRST_MAG88-3610</name>
</gene>
<evidence type="ECO:0000256" key="1">
    <source>
        <dbReference type="SAM" id="MobiDB-lite"/>
    </source>
</evidence>